<sequence>MGTGQSEFEHDADKVNKLLVGLDLAAKELIAETPPESELPSTFMASVLNAETEIDEMILGLTEYEELFKNDISRIRTASEEIVSHEKQVAYKISVLLESVPSTKKSL</sequence>
<evidence type="ECO:0000313" key="1">
    <source>
        <dbReference type="EMBL" id="MDT0114626.1"/>
    </source>
</evidence>
<evidence type="ECO:0000313" key="2">
    <source>
        <dbReference type="Proteomes" id="UP001252688"/>
    </source>
</evidence>
<name>A0ABU2IPL6_9LIST</name>
<dbReference type="RefSeq" id="WP_230906724.1">
    <property type="nucleotide sequence ID" value="NZ_JASAYY010000003.1"/>
</dbReference>
<protein>
    <recommendedName>
        <fullName evidence="3">LXG domain-containing protein</fullName>
    </recommendedName>
</protein>
<dbReference type="EMBL" id="JASBAM010000003">
    <property type="protein sequence ID" value="MDT0114626.1"/>
    <property type="molecule type" value="Genomic_DNA"/>
</dbReference>
<dbReference type="Proteomes" id="UP001252688">
    <property type="component" value="Unassembled WGS sequence"/>
</dbReference>
<proteinExistence type="predicted"/>
<comment type="caution">
    <text evidence="1">The sequence shown here is derived from an EMBL/GenBank/DDBJ whole genome shotgun (WGS) entry which is preliminary data.</text>
</comment>
<evidence type="ECO:0008006" key="3">
    <source>
        <dbReference type="Google" id="ProtNLM"/>
    </source>
</evidence>
<accession>A0ABU2IPL6</accession>
<organism evidence="1 2">
    <name type="scientific">Listeria cossartiae subsp. cayugensis</name>
    <dbReference type="NCBI Taxonomy" id="2713505"/>
    <lineage>
        <taxon>Bacteria</taxon>
        <taxon>Bacillati</taxon>
        <taxon>Bacillota</taxon>
        <taxon>Bacilli</taxon>
        <taxon>Bacillales</taxon>
        <taxon>Listeriaceae</taxon>
        <taxon>Listeria</taxon>
        <taxon>Listeria cossartiae</taxon>
    </lineage>
</organism>
<gene>
    <name evidence="1" type="ORF">QJV37_10865</name>
</gene>
<reference evidence="1 2" key="1">
    <citation type="submission" date="2023-05" db="EMBL/GenBank/DDBJ databases">
        <title>A Combination of Whole Genome Sequencing and Metagenomics Reveals Diversity of Listeria spp. in Soil Collected from the Nantahala National Forest.</title>
        <authorList>
            <person name="Wang J."/>
            <person name="Schamp C.N."/>
            <person name="Hudson L.K."/>
            <person name="Chaggar H.K."/>
            <person name="Bryan D.W."/>
            <person name="Radosevich M."/>
            <person name="Denes T.G."/>
        </authorList>
    </citation>
    <scope>NUCLEOTIDE SEQUENCE [LARGE SCALE GENOMIC DNA]</scope>
    <source>
        <strain evidence="1 2">UTK S2-0002</strain>
    </source>
</reference>
<keyword evidence="2" id="KW-1185">Reference proteome</keyword>